<protein>
    <submittedName>
        <fullName evidence="2">Uncharacterized protein</fullName>
    </submittedName>
</protein>
<dbReference type="PANTHER" id="PTHR31424:SF3">
    <property type="entry name" value="RING-TYPE DOMAIN-CONTAINING PROTEIN"/>
    <property type="match status" value="1"/>
</dbReference>
<feature type="coiled-coil region" evidence="1">
    <location>
        <begin position="160"/>
        <end position="194"/>
    </location>
</feature>
<dbReference type="EMBL" id="CACVKT020003885">
    <property type="protein sequence ID" value="CAC5386550.1"/>
    <property type="molecule type" value="Genomic_DNA"/>
</dbReference>
<proteinExistence type="predicted"/>
<gene>
    <name evidence="2" type="ORF">MCOR_21972</name>
</gene>
<name>A0A6J8BU69_MYTCO</name>
<evidence type="ECO:0000313" key="3">
    <source>
        <dbReference type="Proteomes" id="UP000507470"/>
    </source>
</evidence>
<dbReference type="Proteomes" id="UP000507470">
    <property type="component" value="Unassembled WGS sequence"/>
</dbReference>
<dbReference type="OrthoDB" id="6152204at2759"/>
<dbReference type="AlphaFoldDB" id="A0A6J8BU69"/>
<dbReference type="PANTHER" id="PTHR31424">
    <property type="entry name" value="PROTEIN CBG23806"/>
    <property type="match status" value="1"/>
</dbReference>
<evidence type="ECO:0000313" key="2">
    <source>
        <dbReference type="EMBL" id="CAC5386550.1"/>
    </source>
</evidence>
<sequence>MVEGKSKKRPVLPLSYEVERIVAKKECQKECDYWNTMSDHLSPLNELKFRDVIHVVKTSPIILNRQSISETEVAFSLGLSNNFLYQLNDAVAKYSLSFVSILNSQCNHFQLIDCERLNSRLKNLCYKILLEIKPIRGGQRKNYFLKHKSVTIFKHELLNVKKIQYTLSELDKEKVKLEKRCRDLFEQLAKENEHAVIISEQNLDIFTLQQQNSYLADRISKLEEQLPKYKDDKDFDQLAPKTQSRTLKKLETDAQRALWFSNTFGLTPKCLTMTSTKGKDISLNFQEKKCSDFNCMTLEDQDKIMKLVFLMDRLCVSDAAYHELTMVHNDMPRSYLLVQCRNGVNKSFEIERLPGNVPGAVINISSEIEKLLERHVNKHDDVNQVYVKFSGDGAKVSRISNFVFFSLSNASTANTTSFQEQQTFAIVECSENHESLKKCCLPVFNQINNILSREKWHIAGTDINVKYFVSSDMKFIQLLLGLGSCTGEYACPWCKVSKNERSNLSFHWNFYHEPSIARTVEEIAQEAKQNKKRFGCKHAPFLNLSVDQYIPDELHLMLRVTDILLRNLINDAKDLDSDLKLKRLPQTNLKKLTELIQGCEVAFSFLTNKAGELDWTSLSGSEKVKLLNQLPDQLLLQDGVIRDETRNDVVSLWKDLLFLYKYINESTDCGSIVLEKNKVWVENFLKIGSKFRNGYNLHNVTPYMHCFVYHLPYFVENFGPLKKFSGQGVEKNNDIVKQIHQKKSNKWDSAVSALTTRKRLEFGYMNNMEREKRSYFKKSEWWDGSLKIFRSGKRKEILKEISEANINSRTSLDFGEMNEHDLRAFLKDHGINTKIRNREKLMNLVSSNCLYI</sequence>
<organism evidence="2 3">
    <name type="scientific">Mytilus coruscus</name>
    <name type="common">Sea mussel</name>
    <dbReference type="NCBI Taxonomy" id="42192"/>
    <lineage>
        <taxon>Eukaryota</taxon>
        <taxon>Metazoa</taxon>
        <taxon>Spiralia</taxon>
        <taxon>Lophotrochozoa</taxon>
        <taxon>Mollusca</taxon>
        <taxon>Bivalvia</taxon>
        <taxon>Autobranchia</taxon>
        <taxon>Pteriomorphia</taxon>
        <taxon>Mytilida</taxon>
        <taxon>Mytiloidea</taxon>
        <taxon>Mytilidae</taxon>
        <taxon>Mytilinae</taxon>
        <taxon>Mytilus</taxon>
    </lineage>
</organism>
<keyword evidence="1" id="KW-0175">Coiled coil</keyword>
<accession>A0A6J8BU69</accession>
<keyword evidence="3" id="KW-1185">Reference proteome</keyword>
<evidence type="ECO:0000256" key="1">
    <source>
        <dbReference type="SAM" id="Coils"/>
    </source>
</evidence>
<reference evidence="2 3" key="1">
    <citation type="submission" date="2020-06" db="EMBL/GenBank/DDBJ databases">
        <authorList>
            <person name="Li R."/>
            <person name="Bekaert M."/>
        </authorList>
    </citation>
    <scope>NUCLEOTIDE SEQUENCE [LARGE SCALE GENOMIC DNA]</scope>
    <source>
        <strain evidence="3">wild</strain>
    </source>
</reference>